<dbReference type="AlphaFoldDB" id="A0A5B0KSV8"/>
<dbReference type="RefSeq" id="WP_149650992.1">
    <property type="nucleotide sequence ID" value="NZ_VEWN01000013.1"/>
</dbReference>
<protein>
    <recommendedName>
        <fullName evidence="4">DUF1845 domain-containing protein</fullName>
    </recommendedName>
</protein>
<feature type="region of interest" description="Disordered" evidence="1">
    <location>
        <begin position="238"/>
        <end position="302"/>
    </location>
</feature>
<name>A0A5B0KSV8_9PROT</name>
<reference evidence="2 3" key="1">
    <citation type="submission" date="2019-07" db="EMBL/GenBank/DDBJ databases">
        <title>Genome sequencing of the stress-tolerant strain Azospirillum brasilense Az19.</title>
        <authorList>
            <person name="Maroniche G.A."/>
            <person name="Garcia J.E."/>
            <person name="Pagnussat L."/>
            <person name="Amenta M."/>
            <person name="Creus C.M."/>
        </authorList>
    </citation>
    <scope>NUCLEOTIDE SEQUENCE [LARGE SCALE GENOMIC DNA]</scope>
    <source>
        <strain evidence="2 3">Az19</strain>
    </source>
</reference>
<dbReference type="EMBL" id="VEWN01000013">
    <property type="protein sequence ID" value="KAA1053884.1"/>
    <property type="molecule type" value="Genomic_DNA"/>
</dbReference>
<feature type="region of interest" description="Disordered" evidence="1">
    <location>
        <begin position="1"/>
        <end position="60"/>
    </location>
</feature>
<feature type="compositionally biased region" description="Low complexity" evidence="1">
    <location>
        <begin position="272"/>
        <end position="302"/>
    </location>
</feature>
<evidence type="ECO:0000256" key="1">
    <source>
        <dbReference type="SAM" id="MobiDB-lite"/>
    </source>
</evidence>
<sequence length="302" mass="32598">MDNADQQPAQAVAPTQPRPAPNPKTAQNSKATQRSAGAGRQTSKGRPTARTPRTHTDYSTPVLHKTLELKTHQAQQVESRILATTMSSMYITEVVLRIIGDAKEAEAVSEIINTYLKTEEEELRAAIARLEAVRKSGMVEIEPEYSKPISKPLDVSSPQAMRFLLLLEGYDKLIRLVDSLWFAGLMDGKQKATATWEWQRRLVRLGNAVIALERRARAAAVRKNKGEEVRNIVGDTETATVAEADGEGNQTKRSAKGKAPATQTEEMNAGPAPVAVAMAAVAAADPSSADTAPDTTMATAAE</sequence>
<organism evidence="2 3">
    <name type="scientific">Azospirillum argentinense</name>
    <dbReference type="NCBI Taxonomy" id="2970906"/>
    <lineage>
        <taxon>Bacteria</taxon>
        <taxon>Pseudomonadati</taxon>
        <taxon>Pseudomonadota</taxon>
        <taxon>Alphaproteobacteria</taxon>
        <taxon>Rhodospirillales</taxon>
        <taxon>Azospirillaceae</taxon>
        <taxon>Azospirillum</taxon>
    </lineage>
</organism>
<evidence type="ECO:0000313" key="2">
    <source>
        <dbReference type="EMBL" id="KAA1053884.1"/>
    </source>
</evidence>
<feature type="compositionally biased region" description="Polar residues" evidence="1">
    <location>
        <begin position="24"/>
        <end position="45"/>
    </location>
</feature>
<evidence type="ECO:0000313" key="3">
    <source>
        <dbReference type="Proteomes" id="UP000325333"/>
    </source>
</evidence>
<dbReference type="Proteomes" id="UP000325333">
    <property type="component" value="Unassembled WGS sequence"/>
</dbReference>
<comment type="caution">
    <text evidence="2">The sequence shown here is derived from an EMBL/GenBank/DDBJ whole genome shotgun (WGS) entry which is preliminary data.</text>
</comment>
<gene>
    <name evidence="2" type="ORF">FH063_002466</name>
</gene>
<feature type="compositionally biased region" description="Low complexity" evidence="1">
    <location>
        <begin position="1"/>
        <end position="15"/>
    </location>
</feature>
<accession>A0A5B0KSV8</accession>
<proteinExistence type="predicted"/>
<evidence type="ECO:0008006" key="4">
    <source>
        <dbReference type="Google" id="ProtNLM"/>
    </source>
</evidence>